<dbReference type="RefSeq" id="WP_013581420.1">
    <property type="nucleotide sequence ID" value="NC_015064.1"/>
</dbReference>
<dbReference type="PIRSF" id="PIRSF006815">
    <property type="entry name" value="GcvPA"/>
    <property type="match status" value="1"/>
</dbReference>
<comment type="function">
    <text evidence="1 4">The glycine cleavage system catalyzes the degradation of glycine. The P protein binds the alpha-amino group of glycine through its pyridoxal phosphate cofactor; CO(2) is released and the remaining methylamine moiety is then transferred to the lipoamide cofactor of the H protein.</text>
</comment>
<dbReference type="InterPro" id="IPR015422">
    <property type="entry name" value="PyrdxlP-dep_Trfase_small"/>
</dbReference>
<dbReference type="InterPro" id="IPR049315">
    <property type="entry name" value="GDC-P_N"/>
</dbReference>
<dbReference type="KEGG" id="acm:AciX9_3086"/>
<dbReference type="EC" id="1.4.4.2" evidence="4"/>
<comment type="subunit">
    <text evidence="4">The glycine cleavage system is composed of four proteins: P, T, L and H. In this organism, the P 'protein' is a heterodimer of two subunits.</text>
</comment>
<gene>
    <name evidence="4" type="primary">gcvPA</name>
    <name evidence="6" type="ordered locus">AciX9_3086</name>
</gene>
<keyword evidence="2 4" id="KW-0560">Oxidoreductase</keyword>
<dbReference type="EMBL" id="CP002480">
    <property type="protein sequence ID" value="ADW70106.1"/>
    <property type="molecule type" value="Genomic_DNA"/>
</dbReference>
<accession>E8X0C5</accession>
<sequence length="452" mass="49152">MRYLPKSPTDREEMLADIGVPNIDALFSSIPAEYQLTRDLDVPRQHAESEIIDRFRAYADNNANGYASFLGAGVYKHYKPVIIDSLVQRGEFLTSYTPYQPEIAQGTLQAMFEFQTMICELTGMEIANASMYDGSTGAAEAIMMAVRVTGRNAAVIARTVHPEYREVIQTYATHQEIPLTEVSYASNGRVDMAALEAAITPDTACVLIQSPNFFGTIEDVAAIAELAHSKGALLIVSIAEAVSLGIVRPPAEADIVSLEAQSFGVALGYGGPYCGVIACKEKFLRQMPGRLIGETKDANGKRGYVLTLSTREQHIRREKATSNICTNQALVALMTTIYLTIYGKEGMKELGEHNLAKADYLRSVLSDKGKVLFDGAPRFHEFVLDLKQGAEAANVALLEKKIIGGLPLEKWYPELGPGASLWCATEVTKRTDMDAAAEALITIDEPALAAKG</sequence>
<dbReference type="eggNOG" id="COG0403">
    <property type="taxonomic scope" value="Bacteria"/>
</dbReference>
<feature type="domain" description="Glycine cleavage system P-protein N-terminal" evidence="5">
    <location>
        <begin position="1"/>
        <end position="435"/>
    </location>
</feature>
<dbReference type="CDD" id="cd00613">
    <property type="entry name" value="GDC-P"/>
    <property type="match status" value="1"/>
</dbReference>
<dbReference type="Gene3D" id="3.90.1150.10">
    <property type="entry name" value="Aspartate Aminotransferase, domain 1"/>
    <property type="match status" value="1"/>
</dbReference>
<evidence type="ECO:0000313" key="7">
    <source>
        <dbReference type="Proteomes" id="UP000000343"/>
    </source>
</evidence>
<dbReference type="InterPro" id="IPR015424">
    <property type="entry name" value="PyrdxlP-dep_Trfase"/>
</dbReference>
<proteinExistence type="inferred from homology"/>
<dbReference type="Proteomes" id="UP000000343">
    <property type="component" value="Chromosome"/>
</dbReference>
<evidence type="ECO:0000259" key="5">
    <source>
        <dbReference type="Pfam" id="PF02347"/>
    </source>
</evidence>
<dbReference type="NCBIfam" id="NF001696">
    <property type="entry name" value="PRK00451.1"/>
    <property type="match status" value="1"/>
</dbReference>
<dbReference type="PANTHER" id="PTHR42806:SF1">
    <property type="entry name" value="GLYCINE DEHYDROGENASE (DECARBOXYLATING)"/>
    <property type="match status" value="1"/>
</dbReference>
<dbReference type="STRING" id="1198114.AciX9_3086"/>
<dbReference type="Gene3D" id="3.40.640.10">
    <property type="entry name" value="Type I PLP-dependent aspartate aminotransferase-like (Major domain)"/>
    <property type="match status" value="1"/>
</dbReference>
<dbReference type="HOGENOM" id="CLU_004620_0_2_0"/>
<dbReference type="GO" id="GO:0004375">
    <property type="term" value="F:glycine dehydrogenase (decarboxylating) activity"/>
    <property type="evidence" value="ECO:0007669"/>
    <property type="project" value="UniProtKB-EC"/>
</dbReference>
<evidence type="ECO:0000256" key="2">
    <source>
        <dbReference type="ARBA" id="ARBA00023002"/>
    </source>
</evidence>
<keyword evidence="7" id="KW-1185">Reference proteome</keyword>
<dbReference type="InterPro" id="IPR023010">
    <property type="entry name" value="GcvPA"/>
</dbReference>
<dbReference type="AlphaFoldDB" id="E8X0C5"/>
<dbReference type="InterPro" id="IPR015421">
    <property type="entry name" value="PyrdxlP-dep_Trfase_major"/>
</dbReference>
<dbReference type="GO" id="GO:0019464">
    <property type="term" value="P:glycine decarboxylation via glycine cleavage system"/>
    <property type="evidence" value="ECO:0007669"/>
    <property type="project" value="UniProtKB-UniRule"/>
</dbReference>
<dbReference type="OrthoDB" id="9771867at2"/>
<name>E8X0C5_GRATM</name>
<evidence type="ECO:0000256" key="3">
    <source>
        <dbReference type="ARBA" id="ARBA00049026"/>
    </source>
</evidence>
<protein>
    <recommendedName>
        <fullName evidence="4">Probable glycine dehydrogenase (decarboxylating) subunit 1</fullName>
        <ecNumber evidence="4">1.4.4.2</ecNumber>
    </recommendedName>
    <alternativeName>
        <fullName evidence="4">Glycine cleavage system P-protein subunit 1</fullName>
    </alternativeName>
    <alternativeName>
        <fullName evidence="4">Glycine decarboxylase subunit 1</fullName>
    </alternativeName>
    <alternativeName>
        <fullName evidence="4">Glycine dehydrogenase (aminomethyl-transferring) subunit 1</fullName>
    </alternativeName>
</protein>
<comment type="similarity">
    <text evidence="4">Belongs to the GcvP family. N-terminal subunit subfamily.</text>
</comment>
<dbReference type="SUPFAM" id="SSF53383">
    <property type="entry name" value="PLP-dependent transferases"/>
    <property type="match status" value="1"/>
</dbReference>
<dbReference type="HAMAP" id="MF_00712">
    <property type="entry name" value="GcvPA"/>
    <property type="match status" value="1"/>
</dbReference>
<dbReference type="PaxDb" id="1198114-AciX9_3086"/>
<evidence type="ECO:0000256" key="1">
    <source>
        <dbReference type="ARBA" id="ARBA00003788"/>
    </source>
</evidence>
<dbReference type="Pfam" id="PF02347">
    <property type="entry name" value="GDC-P"/>
    <property type="match status" value="1"/>
</dbReference>
<evidence type="ECO:0000313" key="6">
    <source>
        <dbReference type="EMBL" id="ADW70106.1"/>
    </source>
</evidence>
<dbReference type="InterPro" id="IPR020581">
    <property type="entry name" value="GDC_P"/>
</dbReference>
<organism evidence="7">
    <name type="scientific">Granulicella tundricola (strain ATCC BAA-1859 / DSM 23138 / MP5ACTX9)</name>
    <dbReference type="NCBI Taxonomy" id="1198114"/>
    <lineage>
        <taxon>Bacteria</taxon>
        <taxon>Pseudomonadati</taxon>
        <taxon>Acidobacteriota</taxon>
        <taxon>Terriglobia</taxon>
        <taxon>Terriglobales</taxon>
        <taxon>Acidobacteriaceae</taxon>
        <taxon>Granulicella</taxon>
    </lineage>
</organism>
<dbReference type="PANTHER" id="PTHR42806">
    <property type="entry name" value="GLYCINE CLEAVAGE SYSTEM P-PROTEIN"/>
    <property type="match status" value="1"/>
</dbReference>
<reference evidence="7" key="1">
    <citation type="submission" date="2011-01" db="EMBL/GenBank/DDBJ databases">
        <title>Complete sequence of chromosome of Acidobacterium sp. MP5ACTX9.</title>
        <authorList>
            <consortium name="US DOE Joint Genome Institute"/>
            <person name="Lucas S."/>
            <person name="Copeland A."/>
            <person name="Lapidus A."/>
            <person name="Cheng J.-F."/>
            <person name="Goodwin L."/>
            <person name="Pitluck S."/>
            <person name="Teshima H."/>
            <person name="Detter J.C."/>
            <person name="Han C."/>
            <person name="Tapia R."/>
            <person name="Land M."/>
            <person name="Hauser L."/>
            <person name="Kyrpides N."/>
            <person name="Ivanova N."/>
            <person name="Ovchinnikova G."/>
            <person name="Pagani I."/>
            <person name="Rawat S.R."/>
            <person name="Mannisto M."/>
            <person name="Haggblom M.M."/>
            <person name="Woyke T."/>
        </authorList>
    </citation>
    <scope>NUCLEOTIDE SEQUENCE [LARGE SCALE GENOMIC DNA]</scope>
    <source>
        <strain evidence="7">MP5ACTX9</strain>
    </source>
</reference>
<evidence type="ECO:0000256" key="4">
    <source>
        <dbReference type="HAMAP-Rule" id="MF_00712"/>
    </source>
</evidence>
<dbReference type="GO" id="GO:0009116">
    <property type="term" value="P:nucleoside metabolic process"/>
    <property type="evidence" value="ECO:0007669"/>
    <property type="project" value="InterPro"/>
</dbReference>
<comment type="catalytic activity">
    <reaction evidence="3 4">
        <text>N(6)-[(R)-lipoyl]-L-lysyl-[glycine-cleavage complex H protein] + glycine + H(+) = N(6)-[(R)-S(8)-aminomethyldihydrolipoyl]-L-lysyl-[glycine-cleavage complex H protein] + CO2</text>
        <dbReference type="Rhea" id="RHEA:24304"/>
        <dbReference type="Rhea" id="RHEA-COMP:10494"/>
        <dbReference type="Rhea" id="RHEA-COMP:10495"/>
        <dbReference type="ChEBI" id="CHEBI:15378"/>
        <dbReference type="ChEBI" id="CHEBI:16526"/>
        <dbReference type="ChEBI" id="CHEBI:57305"/>
        <dbReference type="ChEBI" id="CHEBI:83099"/>
        <dbReference type="ChEBI" id="CHEBI:83143"/>
        <dbReference type="EC" id="1.4.4.2"/>
    </reaction>
</comment>